<evidence type="ECO:0000256" key="1">
    <source>
        <dbReference type="SAM" id="Phobius"/>
    </source>
</evidence>
<sequence>MDIWGLIITAAVIIISIVCLYYMYVFKNKASVNAIIDEAAQQSAFTPTIFKIYDKSTSTVCNRLIVVSPFDWYIWACRGELYIINPEGGIKCAANTTPAIQVLADQFLETCLKLNVNSILDSYVNGQVPYIAHYSIETTTFTILSALNLLMKEYITFDTTTSTDTTTKALNNNRSLLNRMRHLTESELKIPTQSATGVENFPAPTDFRVLSSDDVVKITTPRSPQNILNHYQKHTEKMKPHIEDFKTSYNLHELDPSHGSYITIRQHALDAHEKPARQVVTKPTIVE</sequence>
<accession>A0A2H4T2R3</accession>
<dbReference type="RefSeq" id="YP_009553401.1">
    <property type="nucleotide sequence ID" value="NC_040789.1"/>
</dbReference>
<evidence type="ECO:0000313" key="3">
    <source>
        <dbReference type="Proteomes" id="UP000289333"/>
    </source>
</evidence>
<evidence type="ECO:0000313" key="2">
    <source>
        <dbReference type="EMBL" id="ATY70221.1"/>
    </source>
</evidence>
<proteinExistence type="predicted"/>
<keyword evidence="1" id="KW-0812">Transmembrane</keyword>
<dbReference type="KEGG" id="vg:41701451"/>
<dbReference type="OrthoDB" id="21912at10239"/>
<protein>
    <submittedName>
        <fullName evidence="2">19 kDa protein</fullName>
    </submittedName>
</protein>
<dbReference type="EMBL" id="KY457233">
    <property type="protein sequence ID" value="ATY70221.1"/>
    <property type="molecule type" value="Genomic_DNA"/>
</dbReference>
<reference evidence="2" key="1">
    <citation type="journal article" date="2021" name="Virus">
        <title>The discovery, distribution and diversity of DNA viruses associated with Drosophila melanogaster in Europe.</title>
        <authorList>
            <person name="Wallace M.A."/>
            <person name="Coffman K.A."/>
            <person name="Gilbert C."/>
            <person name="Ravindran S."/>
            <person name="Albery G.F."/>
            <person name="Abbott J."/>
            <person name="Argyridou E."/>
            <person name="Bellosta P."/>
            <person name="Betancourt A.J."/>
            <person name="Colinet H."/>
            <person name="Eric K."/>
            <person name="Glaser-Schmitt A."/>
            <person name="Grath S."/>
            <person name="Jelic M."/>
            <person name="Kankare M."/>
            <person name="Kozeretska I."/>
            <person name="Loeschcke V."/>
            <person name="Montchamp-Moreau C."/>
            <person name="Ometto L."/>
            <person name="Onder B.S."/>
            <person name="Orengo D.J."/>
            <person name="Parsch J."/>
            <person name="Pascual M."/>
            <person name="Patenkovic A."/>
            <person name="Puerma E."/>
            <person name="Ritchie M.G."/>
            <person name="Rota-Stabelli O."/>
            <person name="Schou M.F."/>
            <person name="Serga S.V."/>
            <person name="Stamenkovic-Radak M."/>
            <person name="Tanaskovic M."/>
            <person name="Veselinovic M.S."/>
            <person name="Vieira J."/>
            <person name="Vieira C.P."/>
            <person name="Kapun M."/>
            <person name="Flatt T."/>
            <person name="Gonzalez J."/>
            <person name="Staubach F."/>
            <person name="Obbard D.J."/>
        </authorList>
    </citation>
    <scope>NUCLEOTIDE SEQUENCE</scope>
    <source>
        <strain evidence="2">DrosEU28 Tomelloso 2015</strain>
    </source>
</reference>
<keyword evidence="1" id="KW-0472">Membrane</keyword>
<keyword evidence="1" id="KW-1133">Transmembrane helix</keyword>
<name>A0A2H4T2R3_9VIRU</name>
<dbReference type="Proteomes" id="UP000289333">
    <property type="component" value="Segment"/>
</dbReference>
<keyword evidence="3" id="KW-1185">Reference proteome</keyword>
<organism evidence="2">
    <name type="scientific">Tomelloso virus</name>
    <dbReference type="NCBI Taxonomy" id="2053981"/>
    <lineage>
        <taxon>Viruses</taxon>
        <taxon>Viruses incertae sedis</taxon>
        <taxon>Naldaviricetes</taxon>
        <taxon>Lefavirales</taxon>
        <taxon>Nudiviridae</taxon>
        <taxon>Alphanudivirus</taxon>
        <taxon>Alphanudivirus alterdromelanogasteris</taxon>
    </lineage>
</organism>
<dbReference type="GeneID" id="41701451"/>
<feature type="transmembrane region" description="Helical" evidence="1">
    <location>
        <begin position="6"/>
        <end position="26"/>
    </location>
</feature>